<organism evidence="10 11">
    <name type="scientific">Oceanicella actignis</name>
    <dbReference type="NCBI Taxonomy" id="1189325"/>
    <lineage>
        <taxon>Bacteria</taxon>
        <taxon>Pseudomonadati</taxon>
        <taxon>Pseudomonadota</taxon>
        <taxon>Alphaproteobacteria</taxon>
        <taxon>Rhodobacterales</taxon>
        <taxon>Paracoccaceae</taxon>
        <taxon>Oceanicella</taxon>
    </lineage>
</organism>
<dbReference type="AlphaFoldDB" id="A0A1M7TSK0"/>
<dbReference type="EMBL" id="FRDL01000009">
    <property type="protein sequence ID" value="SHN73729.1"/>
    <property type="molecule type" value="Genomic_DNA"/>
</dbReference>
<dbReference type="PANTHER" id="PTHR13604">
    <property type="entry name" value="DC12-RELATED"/>
    <property type="match status" value="1"/>
</dbReference>
<dbReference type="Proteomes" id="UP000184066">
    <property type="component" value="Unassembled WGS sequence"/>
</dbReference>
<keyword evidence="6" id="KW-0238">DNA-binding</keyword>
<evidence type="ECO:0000256" key="9">
    <source>
        <dbReference type="SAM" id="MobiDB-lite"/>
    </source>
</evidence>
<comment type="similarity">
    <text evidence="1 8">Belongs to the SOS response-associated peptidase family.</text>
</comment>
<feature type="region of interest" description="Disordered" evidence="9">
    <location>
        <begin position="207"/>
        <end position="246"/>
    </location>
</feature>
<dbReference type="GO" id="GO:0016829">
    <property type="term" value="F:lyase activity"/>
    <property type="evidence" value="ECO:0007669"/>
    <property type="project" value="UniProtKB-KW"/>
</dbReference>
<keyword evidence="11" id="KW-1185">Reference proteome</keyword>
<keyword evidence="7" id="KW-0456">Lyase</keyword>
<keyword evidence="2 8" id="KW-0645">Protease</keyword>
<evidence type="ECO:0000256" key="1">
    <source>
        <dbReference type="ARBA" id="ARBA00008136"/>
    </source>
</evidence>
<keyword evidence="3" id="KW-0227">DNA damage</keyword>
<proteinExistence type="inferred from homology"/>
<accession>A0A1M7TSK0</accession>
<dbReference type="RefSeq" id="WP_072748037.1">
    <property type="nucleotide sequence ID" value="NZ_FOHL01000009.1"/>
</dbReference>
<dbReference type="Gene3D" id="3.90.1680.10">
    <property type="entry name" value="SOS response associated peptidase-like"/>
    <property type="match status" value="1"/>
</dbReference>
<feature type="compositionally biased region" description="Acidic residues" evidence="9">
    <location>
        <begin position="212"/>
        <end position="226"/>
    </location>
</feature>
<dbReference type="SUPFAM" id="SSF143081">
    <property type="entry name" value="BB1717-like"/>
    <property type="match status" value="1"/>
</dbReference>
<dbReference type="PANTHER" id="PTHR13604:SF0">
    <property type="entry name" value="ABASIC SITE PROCESSING PROTEIN HMCES"/>
    <property type="match status" value="1"/>
</dbReference>
<feature type="compositionally biased region" description="Low complexity" evidence="9">
    <location>
        <begin position="227"/>
        <end position="239"/>
    </location>
</feature>
<sequence length="246" mass="26922">MCGRFALAAAAEEVDRVFSCTPRDPAPPPPRWNIAPTQRIDAVLIGAGAGRLRRGLRWGFVPRWSRAPVEGPLIINARAETLAQKPAFREACRKRRCLIPATGFYEWRREGRRRQPFYISPARGGLMAMAGVWEEWSGPDGRRIASCAIVTVAAGPQLRPIHDREPLVIAPEAWGKWLGEEGPGAALLMHPAPEGFFALRKVSPRVNRATEDDPELIEPWSEEGEAAEGSSEGPEGPDAAPQPGRA</sequence>
<dbReference type="Pfam" id="PF02586">
    <property type="entry name" value="SRAP"/>
    <property type="match status" value="1"/>
</dbReference>
<dbReference type="EC" id="3.4.-.-" evidence="8"/>
<dbReference type="InterPro" id="IPR003738">
    <property type="entry name" value="SRAP"/>
</dbReference>
<dbReference type="GO" id="GO:0008233">
    <property type="term" value="F:peptidase activity"/>
    <property type="evidence" value="ECO:0007669"/>
    <property type="project" value="UniProtKB-KW"/>
</dbReference>
<gene>
    <name evidence="10" type="ORF">SAMN05216200_10991</name>
</gene>
<keyword evidence="5" id="KW-0190">Covalent protein-DNA linkage</keyword>
<evidence type="ECO:0000256" key="7">
    <source>
        <dbReference type="ARBA" id="ARBA00023239"/>
    </source>
</evidence>
<evidence type="ECO:0000256" key="2">
    <source>
        <dbReference type="ARBA" id="ARBA00022670"/>
    </source>
</evidence>
<evidence type="ECO:0000256" key="5">
    <source>
        <dbReference type="ARBA" id="ARBA00023124"/>
    </source>
</evidence>
<dbReference type="InterPro" id="IPR036590">
    <property type="entry name" value="SRAP-like"/>
</dbReference>
<name>A0A1M7TSK0_9RHOB</name>
<evidence type="ECO:0000256" key="4">
    <source>
        <dbReference type="ARBA" id="ARBA00022801"/>
    </source>
</evidence>
<dbReference type="GO" id="GO:0003697">
    <property type="term" value="F:single-stranded DNA binding"/>
    <property type="evidence" value="ECO:0007669"/>
    <property type="project" value="InterPro"/>
</dbReference>
<evidence type="ECO:0000256" key="3">
    <source>
        <dbReference type="ARBA" id="ARBA00022763"/>
    </source>
</evidence>
<evidence type="ECO:0000256" key="8">
    <source>
        <dbReference type="RuleBase" id="RU364100"/>
    </source>
</evidence>
<dbReference type="GO" id="GO:0006508">
    <property type="term" value="P:proteolysis"/>
    <property type="evidence" value="ECO:0007669"/>
    <property type="project" value="UniProtKB-KW"/>
</dbReference>
<keyword evidence="4 8" id="KW-0378">Hydrolase</keyword>
<evidence type="ECO:0000313" key="11">
    <source>
        <dbReference type="Proteomes" id="UP000184066"/>
    </source>
</evidence>
<dbReference type="STRING" id="1189325.SAMN04488119_10931"/>
<reference evidence="10 11" key="1">
    <citation type="submission" date="2016-12" db="EMBL/GenBank/DDBJ databases">
        <authorList>
            <person name="Song W.-J."/>
            <person name="Kurnit D.M."/>
        </authorList>
    </citation>
    <scope>NUCLEOTIDE SEQUENCE [LARGE SCALE GENOMIC DNA]</scope>
    <source>
        <strain evidence="10 11">CGMCC 1.10808</strain>
    </source>
</reference>
<evidence type="ECO:0000313" key="10">
    <source>
        <dbReference type="EMBL" id="SHN73729.1"/>
    </source>
</evidence>
<protein>
    <recommendedName>
        <fullName evidence="8">Abasic site processing protein</fullName>
        <ecNumber evidence="8">3.4.-.-</ecNumber>
    </recommendedName>
</protein>
<dbReference type="GO" id="GO:0106300">
    <property type="term" value="P:protein-DNA covalent cross-linking repair"/>
    <property type="evidence" value="ECO:0007669"/>
    <property type="project" value="InterPro"/>
</dbReference>
<evidence type="ECO:0000256" key="6">
    <source>
        <dbReference type="ARBA" id="ARBA00023125"/>
    </source>
</evidence>